<dbReference type="GO" id="GO:0009102">
    <property type="term" value="P:biotin biosynthetic process"/>
    <property type="evidence" value="ECO:0007669"/>
    <property type="project" value="UniProtKB-UniRule"/>
</dbReference>
<sequence length="271" mass="29099">MRPADKILVRRSFDRAAATYDRAAQLQRQVCEALAARLDGAPQGPLLDAGCGTGYGARLLARRFPDQPLILADFAPAMLGLARQAQPTASNTAALQNPVGAPIGLPVCADVESLPLKSASLGLYWSSLTLQWCDLPRALGEAHRVLFPGGRLAVSTLGPGTFQELRQAFAGVDPHRHVLPFRDAPAGAAAALAAGFYGVRAERLQFRLHYPNLRQLLRAIKDVGANQVGGPRRPVLMGKAAWRTVEAAYERCRTPQGLPLSYDVVLLTGHK</sequence>
<comment type="pathway">
    <text evidence="4">Cofactor biosynthesis; biotin biosynthesis.</text>
</comment>
<dbReference type="GO" id="GO:0008757">
    <property type="term" value="F:S-adenosylmethionine-dependent methyltransferase activity"/>
    <property type="evidence" value="ECO:0007669"/>
    <property type="project" value="InterPro"/>
</dbReference>
<dbReference type="GO" id="GO:0010340">
    <property type="term" value="F:carboxyl-O-methyltransferase activity"/>
    <property type="evidence" value="ECO:0007669"/>
    <property type="project" value="UniProtKB-UniRule"/>
</dbReference>
<dbReference type="Pfam" id="PF08241">
    <property type="entry name" value="Methyltransf_11"/>
    <property type="match status" value="1"/>
</dbReference>
<dbReference type="GO" id="GO:0032259">
    <property type="term" value="P:methylation"/>
    <property type="evidence" value="ECO:0007669"/>
    <property type="project" value="UniProtKB-KW"/>
</dbReference>
<dbReference type="Proteomes" id="UP000683428">
    <property type="component" value="Chromosome"/>
</dbReference>
<evidence type="ECO:0000259" key="5">
    <source>
        <dbReference type="Pfam" id="PF08241"/>
    </source>
</evidence>
<dbReference type="GO" id="GO:0102130">
    <property type="term" value="F:malonyl-CoA methyltransferase activity"/>
    <property type="evidence" value="ECO:0007669"/>
    <property type="project" value="UniProtKB-EC"/>
</dbReference>
<dbReference type="HAMAP" id="MF_00835">
    <property type="entry name" value="BioC"/>
    <property type="match status" value="1"/>
</dbReference>
<dbReference type="PANTHER" id="PTHR13090:SF1">
    <property type="entry name" value="ARGININE-HYDROXYLASE NDUFAF5, MITOCHONDRIAL"/>
    <property type="match status" value="1"/>
</dbReference>
<organism evidence="6 7">
    <name type="scientific">Azospira inquinata</name>
    <dbReference type="NCBI Taxonomy" id="2785627"/>
    <lineage>
        <taxon>Bacteria</taxon>
        <taxon>Pseudomonadati</taxon>
        <taxon>Pseudomonadota</taxon>
        <taxon>Betaproteobacteria</taxon>
        <taxon>Rhodocyclales</taxon>
        <taxon>Rhodocyclaceae</taxon>
        <taxon>Azospira</taxon>
    </lineage>
</organism>
<keyword evidence="3 4" id="KW-0949">S-adenosyl-L-methionine</keyword>
<comment type="similarity">
    <text evidence="4">Belongs to the methyltransferase superfamily.</text>
</comment>
<dbReference type="CDD" id="cd02440">
    <property type="entry name" value="AdoMet_MTases"/>
    <property type="match status" value="1"/>
</dbReference>
<dbReference type="InterPro" id="IPR013216">
    <property type="entry name" value="Methyltransf_11"/>
</dbReference>
<dbReference type="NCBIfam" id="TIGR02072">
    <property type="entry name" value="BioC"/>
    <property type="match status" value="1"/>
</dbReference>
<feature type="domain" description="Methyltransferase type 11" evidence="5">
    <location>
        <begin position="47"/>
        <end position="153"/>
    </location>
</feature>
<keyword evidence="7" id="KW-1185">Reference proteome</keyword>
<comment type="catalytic activity">
    <reaction evidence="4">
        <text>malonyl-[ACP] + S-adenosyl-L-methionine = malonyl-[ACP] methyl ester + S-adenosyl-L-homocysteine</text>
        <dbReference type="Rhea" id="RHEA:17105"/>
        <dbReference type="Rhea" id="RHEA-COMP:9623"/>
        <dbReference type="Rhea" id="RHEA-COMP:9954"/>
        <dbReference type="ChEBI" id="CHEBI:57856"/>
        <dbReference type="ChEBI" id="CHEBI:59789"/>
        <dbReference type="ChEBI" id="CHEBI:78449"/>
        <dbReference type="ChEBI" id="CHEBI:78845"/>
        <dbReference type="EC" id="2.1.1.197"/>
    </reaction>
</comment>
<keyword evidence="4" id="KW-0093">Biotin biosynthesis</keyword>
<dbReference type="KEGG" id="aiq:Azoinq_01665"/>
<dbReference type="PANTHER" id="PTHR13090">
    <property type="entry name" value="ARGININE-HYDROXYLASE NDUFAF5, MITOCHONDRIAL"/>
    <property type="match status" value="1"/>
</dbReference>
<name>A0A975SR05_9RHOO</name>
<evidence type="ECO:0000256" key="1">
    <source>
        <dbReference type="ARBA" id="ARBA00022603"/>
    </source>
</evidence>
<evidence type="ECO:0000313" key="6">
    <source>
        <dbReference type="EMBL" id="QWT50435.1"/>
    </source>
</evidence>
<comment type="function">
    <text evidence="4">Converts the free carboxyl group of a malonyl-thioester to its methyl ester by transfer of a methyl group from S-adenosyl-L-methionine (SAM). It allows to synthesize pimeloyl-ACP via the fatty acid synthetic pathway.</text>
</comment>
<protein>
    <recommendedName>
        <fullName evidence="4">Malonyl-[acyl-carrier protein] O-methyltransferase</fullName>
        <shortName evidence="4">Malonyl-ACP O-methyltransferase</shortName>
        <ecNumber evidence="4">2.1.1.197</ecNumber>
    </recommendedName>
    <alternativeName>
        <fullName evidence="4">Biotin synthesis protein BioC</fullName>
    </alternativeName>
</protein>
<evidence type="ECO:0000256" key="3">
    <source>
        <dbReference type="ARBA" id="ARBA00022691"/>
    </source>
</evidence>
<dbReference type="InterPro" id="IPR050602">
    <property type="entry name" value="Malonyl-ACP_OMT"/>
</dbReference>
<dbReference type="EMBL" id="CP064782">
    <property type="protein sequence ID" value="QWT50435.1"/>
    <property type="molecule type" value="Genomic_DNA"/>
</dbReference>
<dbReference type="InterPro" id="IPR011814">
    <property type="entry name" value="BioC"/>
</dbReference>
<reference evidence="6" key="1">
    <citation type="submission" date="2020-11" db="EMBL/GenBank/DDBJ databases">
        <title>Azospira inquinata sp. nov.</title>
        <authorList>
            <person name="Moe W.M."/>
            <person name="Mikes M.C."/>
        </authorList>
    </citation>
    <scope>NUCLEOTIDE SEQUENCE</scope>
    <source>
        <strain evidence="6">Azo-3</strain>
    </source>
</reference>
<proteinExistence type="inferred from homology"/>
<keyword evidence="2 4" id="KW-0808">Transferase</keyword>
<keyword evidence="1 4" id="KW-0489">Methyltransferase</keyword>
<dbReference type="AlphaFoldDB" id="A0A975SR05"/>
<dbReference type="EC" id="2.1.1.197" evidence="4"/>
<evidence type="ECO:0000256" key="2">
    <source>
        <dbReference type="ARBA" id="ARBA00022679"/>
    </source>
</evidence>
<evidence type="ECO:0000256" key="4">
    <source>
        <dbReference type="HAMAP-Rule" id="MF_00835"/>
    </source>
</evidence>
<gene>
    <name evidence="4 6" type="primary">bioC</name>
    <name evidence="6" type="ORF">Azoinq_01665</name>
</gene>
<accession>A0A975SR05</accession>
<evidence type="ECO:0000313" key="7">
    <source>
        <dbReference type="Proteomes" id="UP000683428"/>
    </source>
</evidence>